<dbReference type="RefSeq" id="WP_035206070.1">
    <property type="nucleotide sequence ID" value="NZ_CP012475.1"/>
</dbReference>
<keyword evidence="9" id="KW-0067">ATP-binding</keyword>
<dbReference type="PROSITE" id="PS50109">
    <property type="entry name" value="HIS_KIN"/>
    <property type="match status" value="1"/>
</dbReference>
<name>A0A268NV65_SHOCL</name>
<dbReference type="GO" id="GO:0005886">
    <property type="term" value="C:plasma membrane"/>
    <property type="evidence" value="ECO:0007669"/>
    <property type="project" value="TreeGrafter"/>
</dbReference>
<comment type="caution">
    <text evidence="13">The sequence shown here is derived from an EMBL/GenBank/DDBJ whole genome shotgun (WGS) entry which is preliminary data.</text>
</comment>
<dbReference type="CDD" id="cd00082">
    <property type="entry name" value="HisKA"/>
    <property type="match status" value="1"/>
</dbReference>
<protein>
    <recommendedName>
        <fullName evidence="3">histidine kinase</fullName>
        <ecNumber evidence="3">2.7.13.3</ecNumber>
    </recommendedName>
</protein>
<dbReference type="InterPro" id="IPR008358">
    <property type="entry name" value="Sig_transdc_His_kin/Pase_MprB"/>
</dbReference>
<evidence type="ECO:0000256" key="6">
    <source>
        <dbReference type="ARBA" id="ARBA00022692"/>
    </source>
</evidence>
<dbReference type="EMBL" id="NPCC01000034">
    <property type="protein sequence ID" value="PAE87374.1"/>
    <property type="molecule type" value="Genomic_DNA"/>
</dbReference>
<keyword evidence="7" id="KW-0547">Nucleotide-binding</keyword>
<dbReference type="Pfam" id="PF00512">
    <property type="entry name" value="HisKA"/>
    <property type="match status" value="1"/>
</dbReference>
<evidence type="ECO:0000256" key="4">
    <source>
        <dbReference type="ARBA" id="ARBA00022553"/>
    </source>
</evidence>
<keyword evidence="8 13" id="KW-0418">Kinase</keyword>
<keyword evidence="10" id="KW-1133">Transmembrane helix</keyword>
<dbReference type="InterPro" id="IPR003594">
    <property type="entry name" value="HATPase_dom"/>
</dbReference>
<evidence type="ECO:0000256" key="1">
    <source>
        <dbReference type="ARBA" id="ARBA00000085"/>
    </source>
</evidence>
<evidence type="ECO:0000256" key="9">
    <source>
        <dbReference type="ARBA" id="ARBA00022840"/>
    </source>
</evidence>
<dbReference type="PANTHER" id="PTHR45528:SF8">
    <property type="entry name" value="HISTIDINE KINASE"/>
    <property type="match status" value="1"/>
</dbReference>
<dbReference type="InterPro" id="IPR036890">
    <property type="entry name" value="HATPase_C_sf"/>
</dbReference>
<dbReference type="SMART" id="SM00388">
    <property type="entry name" value="HisKA"/>
    <property type="match status" value="1"/>
</dbReference>
<accession>A0A268NV65</accession>
<dbReference type="Gene3D" id="6.10.340.10">
    <property type="match status" value="1"/>
</dbReference>
<keyword evidence="6" id="KW-0812">Transmembrane</keyword>
<evidence type="ECO:0000313" key="14">
    <source>
        <dbReference type="Proteomes" id="UP000216207"/>
    </source>
</evidence>
<dbReference type="InterPro" id="IPR005467">
    <property type="entry name" value="His_kinase_dom"/>
</dbReference>
<organism evidence="13 14">
    <name type="scientific">Shouchella clausii</name>
    <name type="common">Alkalihalobacillus clausii</name>
    <dbReference type="NCBI Taxonomy" id="79880"/>
    <lineage>
        <taxon>Bacteria</taxon>
        <taxon>Bacillati</taxon>
        <taxon>Bacillota</taxon>
        <taxon>Bacilli</taxon>
        <taxon>Bacillales</taxon>
        <taxon>Bacillaceae</taxon>
        <taxon>Shouchella</taxon>
    </lineage>
</organism>
<dbReference type="SMART" id="SM00387">
    <property type="entry name" value="HATPase_c"/>
    <property type="match status" value="1"/>
</dbReference>
<evidence type="ECO:0000256" key="8">
    <source>
        <dbReference type="ARBA" id="ARBA00022777"/>
    </source>
</evidence>
<keyword evidence="11" id="KW-0902">Two-component regulatory system</keyword>
<dbReference type="InterPro" id="IPR050398">
    <property type="entry name" value="HssS/ArlS-like"/>
</dbReference>
<evidence type="ECO:0000256" key="11">
    <source>
        <dbReference type="ARBA" id="ARBA00023012"/>
    </source>
</evidence>
<evidence type="ECO:0000256" key="2">
    <source>
        <dbReference type="ARBA" id="ARBA00004141"/>
    </source>
</evidence>
<comment type="catalytic activity">
    <reaction evidence="1">
        <text>ATP + protein L-histidine = ADP + protein N-phospho-L-histidine.</text>
        <dbReference type="EC" id="2.7.13.3"/>
    </reaction>
</comment>
<sequence length="467" mass="52309">MGIGKSNKTLRRELIFYMLTLGVSLTMVAALYLLLHIIALNAGFVYPANHYEREAENLRPSLEKVEQVTDNMIPEMMSYAIFDKELNVKAKGTLSDKSLQTVQSMLTNEPYTNHIRQTGYMVVERPDEIGVIEYPLRAEFRSPFLRQHLPNYELTSIALLVILLIATAFAVTTHFANRMKKQFKKLHSITKQIQEQNLDFTPESSKIKEFDEIIDSLLEMKQSLQHSLNTQWHMEKAKGEQIGALAHDLKIPVTVIKGNAELLSLSGQQEEQSAYTHYILNAVHKIEQYISQLIHLSHTDGSLPLTLRKTDLAPFVEMLLADASAYKGSKNVKIVCQKNELTAAEIDQHLLHRALLNIVTNAIDYTPEQGSIFIEAACTPTTFHFTVTDTGKGFSAEALKRATELFFMEEKSRHTNNHYGIGLTFASNVAKLHNGSLSIENAASGGGSVYVAIPITAKNGNEGMKME</sequence>
<evidence type="ECO:0000313" key="13">
    <source>
        <dbReference type="EMBL" id="PAE87374.1"/>
    </source>
</evidence>
<dbReference type="Gene3D" id="1.10.287.130">
    <property type="match status" value="1"/>
</dbReference>
<keyword evidence="5" id="KW-0808">Transferase</keyword>
<dbReference type="AlphaFoldDB" id="A0A268NV65"/>
<evidence type="ECO:0000256" key="12">
    <source>
        <dbReference type="ARBA" id="ARBA00023136"/>
    </source>
</evidence>
<evidence type="ECO:0000256" key="7">
    <source>
        <dbReference type="ARBA" id="ARBA00022741"/>
    </source>
</evidence>
<comment type="subcellular location">
    <subcellularLocation>
        <location evidence="2">Membrane</location>
        <topology evidence="2">Multi-pass membrane protein</topology>
    </subcellularLocation>
</comment>
<dbReference type="GO" id="GO:0000155">
    <property type="term" value="F:phosphorelay sensor kinase activity"/>
    <property type="evidence" value="ECO:0007669"/>
    <property type="project" value="InterPro"/>
</dbReference>
<dbReference type="PANTHER" id="PTHR45528">
    <property type="entry name" value="SENSOR HISTIDINE KINASE CPXA"/>
    <property type="match status" value="1"/>
</dbReference>
<dbReference type="PRINTS" id="PR01780">
    <property type="entry name" value="LANTIREGPROT"/>
</dbReference>
<evidence type="ECO:0000256" key="10">
    <source>
        <dbReference type="ARBA" id="ARBA00022989"/>
    </source>
</evidence>
<dbReference type="EC" id="2.7.13.3" evidence="3"/>
<dbReference type="InterPro" id="IPR003661">
    <property type="entry name" value="HisK_dim/P_dom"/>
</dbReference>
<evidence type="ECO:0000256" key="5">
    <source>
        <dbReference type="ARBA" id="ARBA00022679"/>
    </source>
</evidence>
<evidence type="ECO:0000256" key="3">
    <source>
        <dbReference type="ARBA" id="ARBA00012438"/>
    </source>
</evidence>
<dbReference type="Pfam" id="PF02518">
    <property type="entry name" value="HATPase_c"/>
    <property type="match status" value="1"/>
</dbReference>
<keyword evidence="4" id="KW-0597">Phosphoprotein</keyword>
<gene>
    <name evidence="13" type="ORF">CHH72_18105</name>
</gene>
<dbReference type="GO" id="GO:0005524">
    <property type="term" value="F:ATP binding"/>
    <property type="evidence" value="ECO:0007669"/>
    <property type="project" value="UniProtKB-KW"/>
</dbReference>
<proteinExistence type="predicted"/>
<dbReference type="InterPro" id="IPR036097">
    <property type="entry name" value="HisK_dim/P_sf"/>
</dbReference>
<dbReference type="SUPFAM" id="SSF55874">
    <property type="entry name" value="ATPase domain of HSP90 chaperone/DNA topoisomerase II/histidine kinase"/>
    <property type="match status" value="1"/>
</dbReference>
<dbReference type="Gene3D" id="3.30.565.10">
    <property type="entry name" value="Histidine kinase-like ATPase, C-terminal domain"/>
    <property type="match status" value="1"/>
</dbReference>
<keyword evidence="12" id="KW-0472">Membrane</keyword>
<reference evidence="13 14" key="1">
    <citation type="submission" date="2017-07" db="EMBL/GenBank/DDBJ databases">
        <title>Isolation and whole genome analysis of endospore-forming bacteria from heroin.</title>
        <authorList>
            <person name="Kalinowski J."/>
            <person name="Ahrens B."/>
            <person name="Al-Dilaimi A."/>
            <person name="Winkler A."/>
            <person name="Wibberg D."/>
            <person name="Schleenbecker U."/>
            <person name="Ruckert C."/>
            <person name="Wolfel R."/>
            <person name="Grass G."/>
        </authorList>
    </citation>
    <scope>NUCLEOTIDE SEQUENCE [LARGE SCALE GENOMIC DNA]</scope>
    <source>
        <strain evidence="13 14">7539</strain>
    </source>
</reference>
<dbReference type="Proteomes" id="UP000216207">
    <property type="component" value="Unassembled WGS sequence"/>
</dbReference>
<dbReference type="SUPFAM" id="SSF47384">
    <property type="entry name" value="Homodimeric domain of signal transducing histidine kinase"/>
    <property type="match status" value="1"/>
</dbReference>